<dbReference type="VEuPathDB" id="FungiDB:PTTG_06364"/>
<sequence>MTITIPSHPSPQFTLNPPSPLQPRAHPKAVLSPVLLSEKPRKKDFPSVAKLLDGLSFQDETHPDFILRAARFKAKANPLIHRSSLIDPPTLSVRSSIDASSPISSPLTPTNTLSPSIVAPPSPSIPLILQRTSSDSTTTTTATTSPITPFSPSSTSNGFHAVSSPDHQAPISSRKRPYNPSEQDEEDSDEEKSESESERAAGHPTFGLGIDWQAGLITQSRRPHADPERPLARPSHFWRTKLPLDPPADHRLTEKTHIAAHESQFIGLMASRSLEIRQTDKRRRFVHGARFHPHGIR</sequence>
<feature type="compositionally biased region" description="Low complexity" evidence="1">
    <location>
        <begin position="92"/>
        <end position="106"/>
    </location>
</feature>
<dbReference type="EnsemblFungi" id="PTTG_06364-t43_1">
    <property type="protein sequence ID" value="PTTG_06364-t43_1-p1"/>
    <property type="gene ID" value="PTTG_06364"/>
</dbReference>
<name>A0A0C4EZV3_PUCT1</name>
<evidence type="ECO:0000313" key="2">
    <source>
        <dbReference type="EMBL" id="OAV89739.1"/>
    </source>
</evidence>
<evidence type="ECO:0000256" key="1">
    <source>
        <dbReference type="SAM" id="MobiDB-lite"/>
    </source>
</evidence>
<feature type="compositionally biased region" description="Polar residues" evidence="1">
    <location>
        <begin position="1"/>
        <end position="16"/>
    </location>
</feature>
<dbReference type="OMA" id="HIAAHES"/>
<proteinExistence type="predicted"/>
<accession>A0A0C4EZV3</accession>
<feature type="region of interest" description="Disordered" evidence="1">
    <location>
        <begin position="90"/>
        <end position="207"/>
    </location>
</feature>
<organism evidence="2">
    <name type="scientific">Puccinia triticina (isolate 1-1 / race 1 (BBBD))</name>
    <name type="common">Brown leaf rust fungus</name>
    <dbReference type="NCBI Taxonomy" id="630390"/>
    <lineage>
        <taxon>Eukaryota</taxon>
        <taxon>Fungi</taxon>
        <taxon>Dikarya</taxon>
        <taxon>Basidiomycota</taxon>
        <taxon>Pucciniomycotina</taxon>
        <taxon>Pucciniomycetes</taxon>
        <taxon>Pucciniales</taxon>
        <taxon>Pucciniaceae</taxon>
        <taxon>Puccinia</taxon>
    </lineage>
</organism>
<reference evidence="2" key="1">
    <citation type="submission" date="2009-11" db="EMBL/GenBank/DDBJ databases">
        <authorList>
            <consortium name="The Broad Institute Genome Sequencing Platform"/>
            <person name="Ward D."/>
            <person name="Feldgarden M."/>
            <person name="Earl A."/>
            <person name="Young S.K."/>
            <person name="Zeng Q."/>
            <person name="Koehrsen M."/>
            <person name="Alvarado L."/>
            <person name="Berlin A."/>
            <person name="Bochicchio J."/>
            <person name="Borenstein D."/>
            <person name="Chapman S.B."/>
            <person name="Chen Z."/>
            <person name="Engels R."/>
            <person name="Freedman E."/>
            <person name="Gellesch M."/>
            <person name="Goldberg J."/>
            <person name="Griggs A."/>
            <person name="Gujja S."/>
            <person name="Heilman E."/>
            <person name="Heiman D."/>
            <person name="Hepburn T."/>
            <person name="Howarth C."/>
            <person name="Jen D."/>
            <person name="Larson L."/>
            <person name="Lewis B."/>
            <person name="Mehta T."/>
            <person name="Park D."/>
            <person name="Pearson M."/>
            <person name="Roberts A."/>
            <person name="Saif S."/>
            <person name="Shea T."/>
            <person name="Shenoy N."/>
            <person name="Sisk P."/>
            <person name="Stolte C."/>
            <person name="Sykes S."/>
            <person name="Thomson T."/>
            <person name="Walk T."/>
            <person name="White J."/>
            <person name="Yandava C."/>
            <person name="Izard J."/>
            <person name="Baranova O.V."/>
            <person name="Blanton J.M."/>
            <person name="Tanner A.C."/>
            <person name="Dewhirst F.E."/>
            <person name="Haas B."/>
            <person name="Nusbaum C."/>
            <person name="Birren B."/>
        </authorList>
    </citation>
    <scope>NUCLEOTIDE SEQUENCE [LARGE SCALE GENOMIC DNA]</scope>
    <source>
        <strain evidence="2">1-1 BBBD Race 1</strain>
    </source>
</reference>
<reference evidence="2" key="2">
    <citation type="submission" date="2016-05" db="EMBL/GenBank/DDBJ databases">
        <title>Comparative analysis highlights variable genome content of wheat rusts and divergence of the mating loci.</title>
        <authorList>
            <person name="Cuomo C.A."/>
            <person name="Bakkeren G."/>
            <person name="Szabo L."/>
            <person name="Khalil H."/>
            <person name="Joly D."/>
            <person name="Goldberg J."/>
            <person name="Young S."/>
            <person name="Zeng Q."/>
            <person name="Fellers J."/>
        </authorList>
    </citation>
    <scope>NUCLEOTIDE SEQUENCE [LARGE SCALE GENOMIC DNA]</scope>
    <source>
        <strain evidence="2">1-1 BBBD Race 1</strain>
    </source>
</reference>
<dbReference type="EMBL" id="ADAS02000119">
    <property type="protein sequence ID" value="OAV89739.1"/>
    <property type="molecule type" value="Genomic_DNA"/>
</dbReference>
<feature type="compositionally biased region" description="Low complexity" evidence="1">
    <location>
        <begin position="125"/>
        <end position="156"/>
    </location>
</feature>
<evidence type="ECO:0000313" key="4">
    <source>
        <dbReference type="Proteomes" id="UP000005240"/>
    </source>
</evidence>
<dbReference type="AlphaFoldDB" id="A0A0C4EZV3"/>
<dbReference type="OrthoDB" id="2504309at2759"/>
<feature type="compositionally biased region" description="Acidic residues" evidence="1">
    <location>
        <begin position="182"/>
        <end position="193"/>
    </location>
</feature>
<dbReference type="Proteomes" id="UP000005240">
    <property type="component" value="Unassembled WGS sequence"/>
</dbReference>
<keyword evidence="4" id="KW-1185">Reference proteome</keyword>
<reference evidence="3 4" key="3">
    <citation type="journal article" date="2017" name="G3 (Bethesda)">
        <title>Comparative analysis highlights variable genome content of wheat rusts and divergence of the mating loci.</title>
        <authorList>
            <person name="Cuomo C.A."/>
            <person name="Bakkeren G."/>
            <person name="Khalil H.B."/>
            <person name="Panwar V."/>
            <person name="Joly D."/>
            <person name="Linning R."/>
            <person name="Sakthikumar S."/>
            <person name="Song X."/>
            <person name="Adiconis X."/>
            <person name="Fan L."/>
            <person name="Goldberg J.M."/>
            <person name="Levin J.Z."/>
            <person name="Young S."/>
            <person name="Zeng Q."/>
            <person name="Anikster Y."/>
            <person name="Bruce M."/>
            <person name="Wang M."/>
            <person name="Yin C."/>
            <person name="McCallum B."/>
            <person name="Szabo L.J."/>
            <person name="Hulbert S."/>
            <person name="Chen X."/>
            <person name="Fellers J.P."/>
        </authorList>
    </citation>
    <scope>NUCLEOTIDE SEQUENCE</scope>
    <source>
        <strain evidence="3">isolate 1-1 / race 1 (BBBD)</strain>
        <strain evidence="4">Isolate 1-1 / race 1 (BBBD)</strain>
    </source>
</reference>
<protein>
    <submittedName>
        <fullName evidence="2 3">Uncharacterized protein</fullName>
    </submittedName>
</protein>
<feature type="region of interest" description="Disordered" evidence="1">
    <location>
        <begin position="1"/>
        <end position="28"/>
    </location>
</feature>
<reference evidence="3" key="4">
    <citation type="submission" date="2025-05" db="UniProtKB">
        <authorList>
            <consortium name="EnsemblFungi"/>
        </authorList>
    </citation>
    <scope>IDENTIFICATION</scope>
    <source>
        <strain evidence="3">isolate 1-1 / race 1 (BBBD)</strain>
    </source>
</reference>
<evidence type="ECO:0000313" key="3">
    <source>
        <dbReference type="EnsemblFungi" id="PTTG_06364-t43_1-p1"/>
    </source>
</evidence>
<gene>
    <name evidence="2" type="ORF">PTTG_06364</name>
</gene>